<organism evidence="2 3">
    <name type="scientific">Armillaria gallica</name>
    <name type="common">Bulbous honey fungus</name>
    <name type="synonym">Armillaria bulbosa</name>
    <dbReference type="NCBI Taxonomy" id="47427"/>
    <lineage>
        <taxon>Eukaryota</taxon>
        <taxon>Fungi</taxon>
        <taxon>Dikarya</taxon>
        <taxon>Basidiomycota</taxon>
        <taxon>Agaricomycotina</taxon>
        <taxon>Agaricomycetes</taxon>
        <taxon>Agaricomycetidae</taxon>
        <taxon>Agaricales</taxon>
        <taxon>Marasmiineae</taxon>
        <taxon>Physalacriaceae</taxon>
        <taxon>Armillaria</taxon>
    </lineage>
</organism>
<keyword evidence="1" id="KW-0472">Membrane</keyword>
<reference evidence="3" key="1">
    <citation type="journal article" date="2017" name="Nat. Ecol. Evol.">
        <title>Genome expansion and lineage-specific genetic innovations in the forest pathogenic fungi Armillaria.</title>
        <authorList>
            <person name="Sipos G."/>
            <person name="Prasanna A.N."/>
            <person name="Walter M.C."/>
            <person name="O'Connor E."/>
            <person name="Balint B."/>
            <person name="Krizsan K."/>
            <person name="Kiss B."/>
            <person name="Hess J."/>
            <person name="Varga T."/>
            <person name="Slot J."/>
            <person name="Riley R."/>
            <person name="Boka B."/>
            <person name="Rigling D."/>
            <person name="Barry K."/>
            <person name="Lee J."/>
            <person name="Mihaltcheva S."/>
            <person name="LaButti K."/>
            <person name="Lipzen A."/>
            <person name="Waldron R."/>
            <person name="Moloney N.M."/>
            <person name="Sperisen C."/>
            <person name="Kredics L."/>
            <person name="Vagvoelgyi C."/>
            <person name="Patrignani A."/>
            <person name="Fitzpatrick D."/>
            <person name="Nagy I."/>
            <person name="Doyle S."/>
            <person name="Anderson J.B."/>
            <person name="Grigoriev I.V."/>
            <person name="Gueldener U."/>
            <person name="Muensterkoetter M."/>
            <person name="Nagy L.G."/>
        </authorList>
    </citation>
    <scope>NUCLEOTIDE SEQUENCE [LARGE SCALE GENOMIC DNA]</scope>
    <source>
        <strain evidence="3">Ar21-2</strain>
    </source>
</reference>
<keyword evidence="1" id="KW-0812">Transmembrane</keyword>
<dbReference type="AlphaFoldDB" id="A0A2H3CV16"/>
<dbReference type="Proteomes" id="UP000217790">
    <property type="component" value="Unassembled WGS sequence"/>
</dbReference>
<protein>
    <submittedName>
        <fullName evidence="2">Uncharacterized protein</fullName>
    </submittedName>
</protein>
<feature type="transmembrane region" description="Helical" evidence="1">
    <location>
        <begin position="39"/>
        <end position="60"/>
    </location>
</feature>
<name>A0A2H3CV16_ARMGA</name>
<feature type="transmembrane region" description="Helical" evidence="1">
    <location>
        <begin position="16"/>
        <end position="33"/>
    </location>
</feature>
<sequence length="85" mass="9290">MRHQTKRFVGPKSGRVFSAIFAQTLSSFSGALFTGVNNFVILLLLCCFPGVSVTVIPDAYGPARHILLPTPVLQQLMNPAFTILR</sequence>
<accession>A0A2H3CV16</accession>
<gene>
    <name evidence="2" type="ORF">ARMGADRAFT_1017749</name>
</gene>
<keyword evidence="1" id="KW-1133">Transmembrane helix</keyword>
<keyword evidence="3" id="KW-1185">Reference proteome</keyword>
<dbReference type="InParanoid" id="A0A2H3CV16"/>
<dbReference type="EMBL" id="KZ293689">
    <property type="protein sequence ID" value="PBK85680.1"/>
    <property type="molecule type" value="Genomic_DNA"/>
</dbReference>
<evidence type="ECO:0000256" key="1">
    <source>
        <dbReference type="SAM" id="Phobius"/>
    </source>
</evidence>
<proteinExistence type="predicted"/>
<dbReference type="OrthoDB" id="10583764at2759"/>
<evidence type="ECO:0000313" key="3">
    <source>
        <dbReference type="Proteomes" id="UP000217790"/>
    </source>
</evidence>
<evidence type="ECO:0000313" key="2">
    <source>
        <dbReference type="EMBL" id="PBK85680.1"/>
    </source>
</evidence>